<accession>A0ABV1TY19</accession>
<keyword evidence="4" id="KW-1185">Reference proteome</keyword>
<comment type="caution">
    <text evidence="3">The sequence shown here is derived from an EMBL/GenBank/DDBJ whole genome shotgun (WGS) entry which is preliminary data.</text>
</comment>
<keyword evidence="2" id="KW-1133">Transmembrane helix</keyword>
<name>A0ABV1TY19_9ACTN</name>
<reference evidence="3 4" key="1">
    <citation type="submission" date="2024-06" db="EMBL/GenBank/DDBJ databases">
        <title>The Natural Products Discovery Center: Release of the First 8490 Sequenced Strains for Exploring Actinobacteria Biosynthetic Diversity.</title>
        <authorList>
            <person name="Kalkreuter E."/>
            <person name="Kautsar S.A."/>
            <person name="Yang D."/>
            <person name="Bader C.D."/>
            <person name="Teijaro C.N."/>
            <person name="Fluegel L."/>
            <person name="Davis C.M."/>
            <person name="Simpson J.R."/>
            <person name="Lauterbach L."/>
            <person name="Steele A.D."/>
            <person name="Gui C."/>
            <person name="Meng S."/>
            <person name="Li G."/>
            <person name="Viehrig K."/>
            <person name="Ye F."/>
            <person name="Su P."/>
            <person name="Kiefer A.F."/>
            <person name="Nichols A."/>
            <person name="Cepeda A.J."/>
            <person name="Yan W."/>
            <person name="Fan B."/>
            <person name="Jiang Y."/>
            <person name="Adhikari A."/>
            <person name="Zheng C.-J."/>
            <person name="Schuster L."/>
            <person name="Cowan T.M."/>
            <person name="Smanski M.J."/>
            <person name="Chevrette M.G."/>
            <person name="De Carvalho L.P.S."/>
            <person name="Shen B."/>
        </authorList>
    </citation>
    <scope>NUCLEOTIDE SEQUENCE [LARGE SCALE GENOMIC DNA]</scope>
    <source>
        <strain evidence="3 4">NPDC001694</strain>
    </source>
</reference>
<keyword evidence="2" id="KW-0472">Membrane</keyword>
<organism evidence="3 4">
    <name type="scientific">Streptomyces sp. 900105755</name>
    <dbReference type="NCBI Taxonomy" id="3154389"/>
    <lineage>
        <taxon>Bacteria</taxon>
        <taxon>Bacillati</taxon>
        <taxon>Actinomycetota</taxon>
        <taxon>Actinomycetes</taxon>
        <taxon>Kitasatosporales</taxon>
        <taxon>Streptomycetaceae</taxon>
        <taxon>Streptomyces</taxon>
    </lineage>
</organism>
<dbReference type="RefSeq" id="WP_351962836.1">
    <property type="nucleotide sequence ID" value="NZ_JBEOZM010000070.1"/>
</dbReference>
<sequence length="88" mass="9293">MYGHDPLAVIAVLIIVGVGISIVQYRWPTVGASIDLATKVLIALIGMLLFASGTAHQSATSVPEKKEKATSSVWAPPSVDDGAFHHRL</sequence>
<dbReference type="Proteomes" id="UP001490365">
    <property type="component" value="Unassembled WGS sequence"/>
</dbReference>
<proteinExistence type="predicted"/>
<feature type="transmembrane region" description="Helical" evidence="2">
    <location>
        <begin position="33"/>
        <end position="51"/>
    </location>
</feature>
<dbReference type="EMBL" id="JBEOZM010000070">
    <property type="protein sequence ID" value="MER6274639.1"/>
    <property type="molecule type" value="Genomic_DNA"/>
</dbReference>
<keyword evidence="2" id="KW-0812">Transmembrane</keyword>
<evidence type="ECO:0000256" key="1">
    <source>
        <dbReference type="SAM" id="MobiDB-lite"/>
    </source>
</evidence>
<feature type="region of interest" description="Disordered" evidence="1">
    <location>
        <begin position="57"/>
        <end position="88"/>
    </location>
</feature>
<feature type="transmembrane region" description="Helical" evidence="2">
    <location>
        <begin position="7"/>
        <end position="27"/>
    </location>
</feature>
<gene>
    <name evidence="3" type="ORF">ABT211_46650</name>
</gene>
<evidence type="ECO:0000313" key="3">
    <source>
        <dbReference type="EMBL" id="MER6274639.1"/>
    </source>
</evidence>
<evidence type="ECO:0000313" key="4">
    <source>
        <dbReference type="Proteomes" id="UP001490365"/>
    </source>
</evidence>
<protein>
    <submittedName>
        <fullName evidence="3">Uncharacterized protein</fullName>
    </submittedName>
</protein>
<evidence type="ECO:0000256" key="2">
    <source>
        <dbReference type="SAM" id="Phobius"/>
    </source>
</evidence>